<evidence type="ECO:0000313" key="1">
    <source>
        <dbReference type="EMBL" id="MPM56125.1"/>
    </source>
</evidence>
<dbReference type="AlphaFoldDB" id="A0A645AS71"/>
<organism evidence="1">
    <name type="scientific">bioreactor metagenome</name>
    <dbReference type="NCBI Taxonomy" id="1076179"/>
    <lineage>
        <taxon>unclassified sequences</taxon>
        <taxon>metagenomes</taxon>
        <taxon>ecological metagenomes</taxon>
    </lineage>
</organism>
<accession>A0A645AS71</accession>
<reference evidence="1" key="1">
    <citation type="submission" date="2019-08" db="EMBL/GenBank/DDBJ databases">
        <authorList>
            <person name="Kucharzyk K."/>
            <person name="Murdoch R.W."/>
            <person name="Higgins S."/>
            <person name="Loffler F."/>
        </authorList>
    </citation>
    <scope>NUCLEOTIDE SEQUENCE</scope>
</reference>
<sequence>MEVTKKIHRISTHPHIQKTLISQALYEPKLVRNKIYIVTRSGNDKLLKLSVIPEEMTIEIFSFVLLDLCGLSVYLL</sequence>
<comment type="caution">
    <text evidence="1">The sequence shown here is derived from an EMBL/GenBank/DDBJ whole genome shotgun (WGS) entry which is preliminary data.</text>
</comment>
<gene>
    <name evidence="1" type="ORF">SDC9_102924</name>
</gene>
<proteinExistence type="predicted"/>
<protein>
    <submittedName>
        <fullName evidence="1">Uncharacterized protein</fullName>
    </submittedName>
</protein>
<name>A0A645AS71_9ZZZZ</name>
<dbReference type="EMBL" id="VSSQ01015594">
    <property type="protein sequence ID" value="MPM56125.1"/>
    <property type="molecule type" value="Genomic_DNA"/>
</dbReference>